<dbReference type="GO" id="GO:0043565">
    <property type="term" value="F:sequence-specific DNA binding"/>
    <property type="evidence" value="ECO:0007669"/>
    <property type="project" value="TreeGrafter"/>
</dbReference>
<sequence length="97" mass="11618">MLQVHLKARFILNGVCVIWKGWIDCNRLDGTGCLEFDEEKSLMEESKERERQEKIALQIQEFNQQHRLYSDQERQAEESENLRRMRRNGGIKLEQPL</sequence>
<dbReference type="Gene3D" id="2.40.250.10">
    <property type="entry name" value="Core binding factor, beta subunit"/>
    <property type="match status" value="1"/>
</dbReference>
<dbReference type="GO" id="GO:0006357">
    <property type="term" value="P:regulation of transcription by RNA polymerase II"/>
    <property type="evidence" value="ECO:0007669"/>
    <property type="project" value="TreeGrafter"/>
</dbReference>
<dbReference type="SUPFAM" id="SSF50723">
    <property type="entry name" value="Core binding factor beta, CBF"/>
    <property type="match status" value="1"/>
</dbReference>
<evidence type="ECO:0000313" key="5">
    <source>
        <dbReference type="EMBL" id="KAF6027938.1"/>
    </source>
</evidence>
<reference evidence="5" key="1">
    <citation type="submission" date="2020-06" db="EMBL/GenBank/DDBJ databases">
        <title>Draft genome of Bugula neritina, a colonial animal packing powerful symbionts and potential medicines.</title>
        <authorList>
            <person name="Rayko M."/>
        </authorList>
    </citation>
    <scope>NUCLEOTIDE SEQUENCE [LARGE SCALE GENOMIC DNA]</scope>
    <source>
        <strain evidence="5">Kwan_BN1</strain>
    </source>
</reference>
<accession>A0A7J7JR71</accession>
<dbReference type="InterPro" id="IPR036552">
    <property type="entry name" value="CBF_bsu_sf"/>
</dbReference>
<gene>
    <name evidence="5" type="ORF">EB796_013756</name>
</gene>
<dbReference type="PANTHER" id="PTHR10276:SF3">
    <property type="entry name" value="CORE-BINDING FACTOR SUBUNIT BETA"/>
    <property type="match status" value="1"/>
</dbReference>
<dbReference type="GO" id="GO:0003713">
    <property type="term" value="F:transcription coactivator activity"/>
    <property type="evidence" value="ECO:0007669"/>
    <property type="project" value="InterPro"/>
</dbReference>
<evidence type="ECO:0000256" key="4">
    <source>
        <dbReference type="SAM" id="MobiDB-lite"/>
    </source>
</evidence>
<evidence type="ECO:0000256" key="3">
    <source>
        <dbReference type="ARBA" id="ARBA00025734"/>
    </source>
</evidence>
<proteinExistence type="inferred from homology"/>
<protein>
    <submittedName>
        <fullName evidence="5">CBFB</fullName>
    </submittedName>
</protein>
<feature type="region of interest" description="Disordered" evidence="4">
    <location>
        <begin position="68"/>
        <end position="97"/>
    </location>
</feature>
<evidence type="ECO:0000256" key="2">
    <source>
        <dbReference type="ARBA" id="ARBA00023242"/>
    </source>
</evidence>
<dbReference type="EMBL" id="VXIV02002005">
    <property type="protein sequence ID" value="KAF6027938.1"/>
    <property type="molecule type" value="Genomic_DNA"/>
</dbReference>
<name>A0A7J7JR71_BUGNE</name>
<keyword evidence="6" id="KW-1185">Reference proteome</keyword>
<evidence type="ECO:0000256" key="1">
    <source>
        <dbReference type="ARBA" id="ARBA00004123"/>
    </source>
</evidence>
<comment type="similarity">
    <text evidence="3">Belongs to the CBF-beta family.</text>
</comment>
<dbReference type="GO" id="GO:0016513">
    <property type="term" value="C:core-binding factor complex"/>
    <property type="evidence" value="ECO:0007669"/>
    <property type="project" value="TreeGrafter"/>
</dbReference>
<dbReference type="AlphaFoldDB" id="A0A7J7JR71"/>
<dbReference type="InterPro" id="IPR003417">
    <property type="entry name" value="CBF_beta"/>
</dbReference>
<dbReference type="OrthoDB" id="10026505at2759"/>
<dbReference type="Proteomes" id="UP000593567">
    <property type="component" value="Unassembled WGS sequence"/>
</dbReference>
<dbReference type="Pfam" id="PF02312">
    <property type="entry name" value="CBF_beta"/>
    <property type="match status" value="1"/>
</dbReference>
<comment type="caution">
    <text evidence="5">The sequence shown here is derived from an EMBL/GenBank/DDBJ whole genome shotgun (WGS) entry which is preliminary data.</text>
</comment>
<keyword evidence="2" id="KW-0539">Nucleus</keyword>
<feature type="compositionally biased region" description="Basic and acidic residues" evidence="4">
    <location>
        <begin position="68"/>
        <end position="83"/>
    </location>
</feature>
<evidence type="ECO:0000313" key="6">
    <source>
        <dbReference type="Proteomes" id="UP000593567"/>
    </source>
</evidence>
<dbReference type="PANTHER" id="PTHR10276">
    <property type="entry name" value="CORE-BINDING FACTOR, BETA SUBUNIT"/>
    <property type="match status" value="1"/>
</dbReference>
<organism evidence="5 6">
    <name type="scientific">Bugula neritina</name>
    <name type="common">Brown bryozoan</name>
    <name type="synonym">Sertularia neritina</name>
    <dbReference type="NCBI Taxonomy" id="10212"/>
    <lineage>
        <taxon>Eukaryota</taxon>
        <taxon>Metazoa</taxon>
        <taxon>Spiralia</taxon>
        <taxon>Lophotrochozoa</taxon>
        <taxon>Bryozoa</taxon>
        <taxon>Gymnolaemata</taxon>
        <taxon>Cheilostomatida</taxon>
        <taxon>Flustrina</taxon>
        <taxon>Buguloidea</taxon>
        <taxon>Bugulidae</taxon>
        <taxon>Bugula</taxon>
    </lineage>
</organism>
<comment type="subcellular location">
    <subcellularLocation>
        <location evidence="1">Nucleus</location>
    </subcellularLocation>
</comment>